<organism evidence="2 3">
    <name type="scientific">Gigaspora margarita</name>
    <dbReference type="NCBI Taxonomy" id="4874"/>
    <lineage>
        <taxon>Eukaryota</taxon>
        <taxon>Fungi</taxon>
        <taxon>Fungi incertae sedis</taxon>
        <taxon>Mucoromycota</taxon>
        <taxon>Glomeromycotina</taxon>
        <taxon>Glomeromycetes</taxon>
        <taxon>Diversisporales</taxon>
        <taxon>Gigasporaceae</taxon>
        <taxon>Gigaspora</taxon>
    </lineage>
</organism>
<dbReference type="EMBL" id="WTPW01000349">
    <property type="protein sequence ID" value="KAF0520560.1"/>
    <property type="molecule type" value="Genomic_DNA"/>
</dbReference>
<protein>
    <submittedName>
        <fullName evidence="2">Uncharacterized protein</fullName>
    </submittedName>
</protein>
<evidence type="ECO:0000313" key="2">
    <source>
        <dbReference type="EMBL" id="KAF0520560.1"/>
    </source>
</evidence>
<evidence type="ECO:0000313" key="3">
    <source>
        <dbReference type="Proteomes" id="UP000439903"/>
    </source>
</evidence>
<name>A0A8H4APM3_GIGMA</name>
<keyword evidence="3" id="KW-1185">Reference proteome</keyword>
<proteinExistence type="predicted"/>
<reference evidence="2 3" key="1">
    <citation type="journal article" date="2019" name="Environ. Microbiol.">
        <title>At the nexus of three kingdoms: the genome of the mycorrhizal fungus Gigaspora margarita provides insights into plant, endobacterial and fungal interactions.</title>
        <authorList>
            <person name="Venice F."/>
            <person name="Ghignone S."/>
            <person name="Salvioli di Fossalunga A."/>
            <person name="Amselem J."/>
            <person name="Novero M."/>
            <person name="Xianan X."/>
            <person name="Sedzielewska Toro K."/>
            <person name="Morin E."/>
            <person name="Lipzen A."/>
            <person name="Grigoriev I.V."/>
            <person name="Henrissat B."/>
            <person name="Martin F.M."/>
            <person name="Bonfante P."/>
        </authorList>
    </citation>
    <scope>NUCLEOTIDE SEQUENCE [LARGE SCALE GENOMIC DNA]</scope>
    <source>
        <strain evidence="2 3">BEG34</strain>
    </source>
</reference>
<feature type="region of interest" description="Disordered" evidence="1">
    <location>
        <begin position="78"/>
        <end position="109"/>
    </location>
</feature>
<accession>A0A8H4APM3</accession>
<feature type="compositionally biased region" description="Basic residues" evidence="1">
    <location>
        <begin position="100"/>
        <end position="109"/>
    </location>
</feature>
<evidence type="ECO:0000256" key="1">
    <source>
        <dbReference type="SAM" id="MobiDB-lite"/>
    </source>
</evidence>
<dbReference type="Proteomes" id="UP000439903">
    <property type="component" value="Unassembled WGS sequence"/>
</dbReference>
<dbReference type="AlphaFoldDB" id="A0A8H4APM3"/>
<sequence>MVARIHDTYYDAKATLLSDDAIKEIRESRGRIPNASKKMADKFHIGPKRVYEIWDNKERLQQGAILSQPVLDENFKTDKSEQNLEAVPEVPSTSTPTMKIPKKNGQKKKVSLELEIRQEKNENKDDVVSNNLPDVSQEKRLESLLENLVNRGEKLKSSVGTFDISST</sequence>
<comment type="caution">
    <text evidence="2">The sequence shown here is derived from an EMBL/GenBank/DDBJ whole genome shotgun (WGS) entry which is preliminary data.</text>
</comment>
<gene>
    <name evidence="2" type="ORF">F8M41_016204</name>
</gene>